<organism evidence="4 5">
    <name type="scientific">Desulfoglaeba alkanexedens ALDC</name>
    <dbReference type="NCBI Taxonomy" id="980445"/>
    <lineage>
        <taxon>Bacteria</taxon>
        <taxon>Pseudomonadati</taxon>
        <taxon>Thermodesulfobacteriota</taxon>
        <taxon>Syntrophobacteria</taxon>
        <taxon>Syntrophobacterales</taxon>
        <taxon>Syntrophobacteraceae</taxon>
        <taxon>Desulfoglaeba</taxon>
    </lineage>
</organism>
<dbReference type="EMBL" id="CP040098">
    <property type="protein sequence ID" value="QCQ21424.1"/>
    <property type="molecule type" value="Genomic_DNA"/>
</dbReference>
<sequence length="285" mass="31797">MPWWSGWTERGAAGRSSRRRMLKEVAAGIGDLLFPSQCVGCGDMGRIRPGAFWCGPCWDELPWIQPPWCPICGVPYLSAPKDREDAWCGDCIGGNHVFDAARSAVFYEGKVRQGILQLKFGGKLSWVPALSELLFEAIARDPWNDRVDLVIAVPLHRRRLRHRGFNQSSLLARALARRLPKPCRLDALERNRWTEPQTRLQRADRLENVKGAFTVKHPGEVEGRTVLLVDDVFTTGTTLNECARTLKKAGASAVIALTVARSIPKHRFHKKSASSVYPEGSVCAE</sequence>
<dbReference type="AlphaFoldDB" id="A0A4P8L190"/>
<evidence type="ECO:0000313" key="5">
    <source>
        <dbReference type="Proteomes" id="UP000298602"/>
    </source>
</evidence>
<dbReference type="Gene3D" id="3.40.50.2020">
    <property type="match status" value="1"/>
</dbReference>
<dbReference type="InterPro" id="IPR051910">
    <property type="entry name" value="ComF/GntX_DNA_util-trans"/>
</dbReference>
<dbReference type="CDD" id="cd06223">
    <property type="entry name" value="PRTases_typeI"/>
    <property type="match status" value="1"/>
</dbReference>
<dbReference type="Pfam" id="PF00156">
    <property type="entry name" value="Pribosyltran"/>
    <property type="match status" value="1"/>
</dbReference>
<dbReference type="RefSeq" id="WP_137423395.1">
    <property type="nucleotide sequence ID" value="NZ_CP040098.1"/>
</dbReference>
<reference evidence="4 5" key="2">
    <citation type="submission" date="2019-05" db="EMBL/GenBank/DDBJ databases">
        <authorList>
            <person name="Suflita J.M."/>
            <person name="Marks C.R."/>
        </authorList>
    </citation>
    <scope>NUCLEOTIDE SEQUENCE [LARGE SCALE GENOMIC DNA]</scope>
    <source>
        <strain evidence="4 5">ALDC</strain>
    </source>
</reference>
<dbReference type="OrthoDB" id="9779910at2"/>
<dbReference type="Pfam" id="PF18912">
    <property type="entry name" value="DZR_2"/>
    <property type="match status" value="1"/>
</dbReference>
<dbReference type="SUPFAM" id="SSF53271">
    <property type="entry name" value="PRTase-like"/>
    <property type="match status" value="1"/>
</dbReference>
<dbReference type="InterPro" id="IPR000836">
    <property type="entry name" value="PRTase_dom"/>
</dbReference>
<gene>
    <name evidence="4" type="ORF">FDQ92_04070</name>
</gene>
<accession>A0A4P8L190</accession>
<feature type="domain" description="Phosphoribosyltransferase" evidence="2">
    <location>
        <begin position="168"/>
        <end position="272"/>
    </location>
</feature>
<dbReference type="PANTHER" id="PTHR47505:SF1">
    <property type="entry name" value="DNA UTILIZATION PROTEIN YHGH"/>
    <property type="match status" value="1"/>
</dbReference>
<name>A0A4P8L190_9BACT</name>
<evidence type="ECO:0000259" key="3">
    <source>
        <dbReference type="Pfam" id="PF18912"/>
    </source>
</evidence>
<dbReference type="PANTHER" id="PTHR47505">
    <property type="entry name" value="DNA UTILIZATION PROTEIN YHGH"/>
    <property type="match status" value="1"/>
</dbReference>
<proteinExistence type="inferred from homology"/>
<evidence type="ECO:0000259" key="2">
    <source>
        <dbReference type="Pfam" id="PF00156"/>
    </source>
</evidence>
<comment type="similarity">
    <text evidence="1">Belongs to the ComF/GntX family.</text>
</comment>
<evidence type="ECO:0000256" key="1">
    <source>
        <dbReference type="ARBA" id="ARBA00008007"/>
    </source>
</evidence>
<dbReference type="KEGG" id="dax:FDQ92_04070"/>
<feature type="domain" description="Double zinc ribbon" evidence="3">
    <location>
        <begin position="31"/>
        <end position="91"/>
    </location>
</feature>
<keyword evidence="5" id="KW-1185">Reference proteome</keyword>
<dbReference type="Proteomes" id="UP000298602">
    <property type="component" value="Chromosome"/>
</dbReference>
<reference evidence="4 5" key="1">
    <citation type="submission" date="2019-05" db="EMBL/GenBank/DDBJ databases">
        <title>The Complete Genome Sequence of the n-alkane-degrading Desulfoglaeba alkanexedens ALDC reveals multiple alkylsuccinate synthase gene clusters.</title>
        <authorList>
            <person name="Callaghan A.V."/>
            <person name="Davidova I.A."/>
            <person name="Duncan K.E."/>
            <person name="Morris B."/>
            <person name="McInerney M.J."/>
        </authorList>
    </citation>
    <scope>NUCLEOTIDE SEQUENCE [LARGE SCALE GENOMIC DNA]</scope>
    <source>
        <strain evidence="4 5">ALDC</strain>
    </source>
</reference>
<dbReference type="InterPro" id="IPR044005">
    <property type="entry name" value="DZR_2"/>
</dbReference>
<evidence type="ECO:0000313" key="4">
    <source>
        <dbReference type="EMBL" id="QCQ21424.1"/>
    </source>
</evidence>
<protein>
    <submittedName>
        <fullName evidence="4">ComF family protein</fullName>
    </submittedName>
</protein>
<dbReference type="InterPro" id="IPR029057">
    <property type="entry name" value="PRTase-like"/>
</dbReference>